<sequence length="244" mass="28360">MAAIHRAAQAAGNRCLDTQWLGCEHKYRFRCAHGHEWLRRGDNCATRPHCSRCMRAAKYNHENLDRLREVALERMGKCLSDEYLGMRAPYRFQCHHGHAWTADGKSVLKGNWCAVCRDLRLQPGPEGVPAPRKRRPPQRTASDQQTQREHLDHRKEHLFAAMQDLARARGGTCLSEQYIGARRYRWRCARGHEWMAVTKQVFAGAWCRQCEQEAWQERMQAKRSKPARILKKTMCLDQSPPDAE</sequence>
<protein>
    <submittedName>
        <fullName evidence="2">Uncharacterized protein</fullName>
    </submittedName>
</protein>
<evidence type="ECO:0000313" key="2">
    <source>
        <dbReference type="EMBL" id="AKJ30738.1"/>
    </source>
</evidence>
<accession>A0A0G3BRX4</accession>
<evidence type="ECO:0000256" key="1">
    <source>
        <dbReference type="SAM" id="MobiDB-lite"/>
    </source>
</evidence>
<reference evidence="2 3" key="1">
    <citation type="submission" date="2015-05" db="EMBL/GenBank/DDBJ databases">
        <authorList>
            <person name="Tang B."/>
            <person name="Yu Y."/>
        </authorList>
    </citation>
    <scope>NUCLEOTIDE SEQUENCE [LARGE SCALE GENOMIC DNA]</scope>
    <source>
        <strain evidence="2 3">DSM 7029</strain>
    </source>
</reference>
<dbReference type="Proteomes" id="UP000035352">
    <property type="component" value="Chromosome"/>
</dbReference>
<keyword evidence="3" id="KW-1185">Reference proteome</keyword>
<proteinExistence type="predicted"/>
<evidence type="ECO:0000313" key="3">
    <source>
        <dbReference type="Proteomes" id="UP000035352"/>
    </source>
</evidence>
<dbReference type="KEGG" id="pbh:AAW51_4047"/>
<name>A0A0G3BRX4_9BURK</name>
<dbReference type="AlphaFoldDB" id="A0A0G3BRX4"/>
<dbReference type="EMBL" id="CP011371">
    <property type="protein sequence ID" value="AKJ30738.1"/>
    <property type="molecule type" value="Genomic_DNA"/>
</dbReference>
<gene>
    <name evidence="2" type="ORF">AAW51_4047</name>
</gene>
<feature type="region of interest" description="Disordered" evidence="1">
    <location>
        <begin position="124"/>
        <end position="150"/>
    </location>
</feature>
<dbReference type="STRING" id="413882.AAW51_4047"/>
<organism evidence="2 3">
    <name type="scientific">Caldimonas brevitalea</name>
    <dbReference type="NCBI Taxonomy" id="413882"/>
    <lineage>
        <taxon>Bacteria</taxon>
        <taxon>Pseudomonadati</taxon>
        <taxon>Pseudomonadota</taxon>
        <taxon>Betaproteobacteria</taxon>
        <taxon>Burkholderiales</taxon>
        <taxon>Sphaerotilaceae</taxon>
        <taxon>Caldimonas</taxon>
    </lineage>
</organism>